<dbReference type="EMBL" id="CP001739">
    <property type="protein sequence ID" value="ACZ08239.1"/>
    <property type="molecule type" value="Genomic_DNA"/>
</dbReference>
<evidence type="ECO:0000313" key="14">
    <source>
        <dbReference type="Proteomes" id="UP000000845"/>
    </source>
</evidence>
<feature type="binding site" evidence="10">
    <location>
        <begin position="333"/>
        <end position="336"/>
    </location>
    <ligand>
        <name>GMP</name>
        <dbReference type="ChEBI" id="CHEBI:58115"/>
    </ligand>
</feature>
<evidence type="ECO:0000256" key="12">
    <source>
        <dbReference type="SAM" id="Coils"/>
    </source>
</evidence>
<feature type="binding site" evidence="10">
    <location>
        <begin position="281"/>
        <end position="282"/>
    </location>
    <ligand>
        <name>GMP</name>
        <dbReference type="ChEBI" id="CHEBI:58115"/>
    </ligand>
</feature>
<dbReference type="GO" id="GO:0005525">
    <property type="term" value="F:GTP binding"/>
    <property type="evidence" value="ECO:0007669"/>
    <property type="project" value="UniProtKB-KW"/>
</dbReference>
<keyword evidence="7 11" id="KW-0464">Manganese</keyword>
<dbReference type="GO" id="GO:0003909">
    <property type="term" value="F:DNA ligase activity"/>
    <property type="evidence" value="ECO:0007669"/>
    <property type="project" value="TreeGrafter"/>
</dbReference>
<dbReference type="InterPro" id="IPR036025">
    <property type="entry name" value="RtcB-like_sf"/>
</dbReference>
<evidence type="ECO:0000256" key="1">
    <source>
        <dbReference type="ARBA" id="ARBA00012726"/>
    </source>
</evidence>
<evidence type="ECO:0000256" key="7">
    <source>
        <dbReference type="ARBA" id="ARBA00023211"/>
    </source>
</evidence>
<dbReference type="Proteomes" id="UP000000845">
    <property type="component" value="Chromosome"/>
</dbReference>
<dbReference type="GO" id="GO:0170057">
    <property type="term" value="F:RNA ligase (GTP) activity"/>
    <property type="evidence" value="ECO:0007669"/>
    <property type="project" value="UniProtKB-EC"/>
</dbReference>
<keyword evidence="6 10" id="KW-0342">GTP-binding</keyword>
<dbReference type="KEGG" id="str:Sterm_1375"/>
<evidence type="ECO:0000256" key="6">
    <source>
        <dbReference type="ARBA" id="ARBA00023134"/>
    </source>
</evidence>
<feature type="binding site" evidence="11">
    <location>
        <position position="166"/>
    </location>
    <ligand>
        <name>Mn(2+)</name>
        <dbReference type="ChEBI" id="CHEBI:29035"/>
        <label>2</label>
    </ligand>
</feature>
<evidence type="ECO:0000256" key="5">
    <source>
        <dbReference type="ARBA" id="ARBA00022800"/>
    </source>
</evidence>
<feature type="binding site" evidence="11">
    <location>
        <position position="281"/>
    </location>
    <ligand>
        <name>Mn(2+)</name>
        <dbReference type="ChEBI" id="CHEBI:29035"/>
        <label>2</label>
    </ligand>
</feature>
<dbReference type="PANTHER" id="PTHR43749">
    <property type="entry name" value="RNA-SPLICING LIGASE RTCB"/>
    <property type="match status" value="1"/>
</dbReference>
<dbReference type="SUPFAM" id="SSF103365">
    <property type="entry name" value="Hypothetical protein PH1602"/>
    <property type="match status" value="1"/>
</dbReference>
<dbReference type="GO" id="GO:0006281">
    <property type="term" value="P:DNA repair"/>
    <property type="evidence" value="ECO:0007669"/>
    <property type="project" value="TreeGrafter"/>
</dbReference>
<dbReference type="EC" id="6.5.1.8" evidence="1"/>
<evidence type="ECO:0000256" key="3">
    <source>
        <dbReference type="ARBA" id="ARBA00022723"/>
    </source>
</evidence>
<keyword evidence="4 10" id="KW-0547">Nucleotide-binding</keyword>
<feature type="binding site" evidence="11">
    <location>
        <position position="146"/>
    </location>
    <ligand>
        <name>Mn(2+)</name>
        <dbReference type="ChEBI" id="CHEBI:29035"/>
        <label>1</label>
    </ligand>
</feature>
<evidence type="ECO:0000256" key="9">
    <source>
        <dbReference type="PIRSR" id="PIRSR601233-1"/>
    </source>
</evidence>
<proteinExistence type="predicted"/>
<evidence type="ECO:0000256" key="8">
    <source>
        <dbReference type="ARBA" id="ARBA00047746"/>
    </source>
</evidence>
<evidence type="ECO:0000256" key="10">
    <source>
        <dbReference type="PIRSR" id="PIRSR601233-2"/>
    </source>
</evidence>
<gene>
    <name evidence="13" type="ordered locus">Sterm_1375</name>
</gene>
<dbReference type="HOGENOM" id="CLU_022279_1_1_0"/>
<sequence length="405" mass="46342">MSLKIFADLIDEQTKNQIISIHEQEHYKDQKIRIMPDCHLGKGSCIGFTQEMTSSLVNPAFVGVDIGCGVTMMIFKSDKNIDLNYLDKTIKNNIPSGINRNKNSLRYEKYVSQDFDKKLKKLCDTITVINYEDVKNSLCSLGGGNHFIEMGYKPKNGEHYYYLTVHSGSRNFGLKVAEHYIKESREKNKELEEFNLELREKVEKLKAENRHAEIEDFIKNERKSYFPQNIELIDGNDGYFRDLDIAQNFAYYNRIAMLGEIYELLERDYILEKQDIINSTHNYIDFSGKNPVLRKGAISAKKDELIIIPFNMRDGIILGKGKGNEDWNCSAPHGAGRVLSRTKANEQLKDSNVNEIMSGVYTTTAQYCIDELPAAYKPVNAILPVIAPSLEVLDTIKPIYNFKAK</sequence>
<dbReference type="GO" id="GO:0042245">
    <property type="term" value="P:RNA repair"/>
    <property type="evidence" value="ECO:0007669"/>
    <property type="project" value="UniProtKB-KW"/>
</dbReference>
<dbReference type="GO" id="GO:0006396">
    <property type="term" value="P:RNA processing"/>
    <property type="evidence" value="ECO:0007669"/>
    <property type="project" value="InterPro"/>
</dbReference>
<dbReference type="PANTHER" id="PTHR43749:SF2">
    <property type="entry name" value="RNA-SPLICING LIGASE RTCB"/>
    <property type="match status" value="1"/>
</dbReference>
<comment type="catalytic activity">
    <reaction evidence="8">
        <text>a 3'-end 3'-phospho-ribonucleotide-RNA + a 5'-end dephospho-ribonucleoside-RNA + GTP = a ribonucleotidyl-ribonucleotide-RNA + GMP + diphosphate</text>
        <dbReference type="Rhea" id="RHEA:68076"/>
        <dbReference type="Rhea" id="RHEA-COMP:10463"/>
        <dbReference type="Rhea" id="RHEA-COMP:13936"/>
        <dbReference type="Rhea" id="RHEA-COMP:17355"/>
        <dbReference type="ChEBI" id="CHEBI:33019"/>
        <dbReference type="ChEBI" id="CHEBI:37565"/>
        <dbReference type="ChEBI" id="CHEBI:58115"/>
        <dbReference type="ChEBI" id="CHEBI:83062"/>
        <dbReference type="ChEBI" id="CHEBI:138284"/>
        <dbReference type="ChEBI" id="CHEBI:173118"/>
        <dbReference type="EC" id="6.5.1.8"/>
    </reaction>
</comment>
<feature type="coiled-coil region" evidence="12">
    <location>
        <begin position="177"/>
        <end position="215"/>
    </location>
</feature>
<dbReference type="InterPro" id="IPR052915">
    <property type="entry name" value="RtcB-like"/>
</dbReference>
<name>D1AHK5_SEBTE</name>
<dbReference type="RefSeq" id="WP_012860835.1">
    <property type="nucleotide sequence ID" value="NC_013517.1"/>
</dbReference>
<feature type="active site" description="GMP-histidine intermediate" evidence="9">
    <location>
        <position position="333"/>
    </location>
</feature>
<dbReference type="InterPro" id="IPR001233">
    <property type="entry name" value="RtcB"/>
</dbReference>
<evidence type="ECO:0000256" key="4">
    <source>
        <dbReference type="ARBA" id="ARBA00022741"/>
    </source>
</evidence>
<reference evidence="14" key="1">
    <citation type="submission" date="2009-09" db="EMBL/GenBank/DDBJ databases">
        <title>The complete chromosome of Sebaldella termitidis ATCC 33386.</title>
        <authorList>
            <consortium name="US DOE Joint Genome Institute (JGI-PGF)"/>
            <person name="Lucas S."/>
            <person name="Copeland A."/>
            <person name="Lapidus A."/>
            <person name="Glavina del Rio T."/>
            <person name="Dalin E."/>
            <person name="Tice H."/>
            <person name="Bruce D."/>
            <person name="Goodwin L."/>
            <person name="Pitluck S."/>
            <person name="Kyrpides N."/>
            <person name="Mavromatis K."/>
            <person name="Ivanova N."/>
            <person name="Mikhailova N."/>
            <person name="Sims D."/>
            <person name="Meincke L."/>
            <person name="Brettin T."/>
            <person name="Detter J.C."/>
            <person name="Han C."/>
            <person name="Larimer F."/>
            <person name="Land M."/>
            <person name="Hauser L."/>
            <person name="Markowitz V."/>
            <person name="Cheng J.F."/>
            <person name="Hugenholtz P."/>
            <person name="Woyke T."/>
            <person name="Wu D."/>
            <person name="Eisen J.A."/>
        </authorList>
    </citation>
    <scope>NUCLEOTIDE SEQUENCE [LARGE SCALE GENOMIC DNA]</scope>
    <source>
        <strain evidence="14">ATCC 33386 / NCTC 11300</strain>
    </source>
</reference>
<protein>
    <recommendedName>
        <fullName evidence="1">3'-phosphate/5'-hydroxy nucleic acid ligase</fullName>
        <ecNumber evidence="1">6.5.1.8</ecNumber>
    </recommendedName>
</protein>
<comment type="cofactor">
    <cofactor evidence="11">
        <name>Mn(2+)</name>
        <dbReference type="ChEBI" id="CHEBI:29035"/>
    </cofactor>
    <text evidence="11">Binds 2 manganese ions per subunit.</text>
</comment>
<feature type="binding site" evidence="10">
    <location>
        <begin position="145"/>
        <end position="149"/>
    </location>
    <ligand>
        <name>GMP</name>
        <dbReference type="ChEBI" id="CHEBI:58115"/>
    </ligand>
</feature>
<dbReference type="GO" id="GO:0030145">
    <property type="term" value="F:manganese ion binding"/>
    <property type="evidence" value="ECO:0007669"/>
    <property type="project" value="TreeGrafter"/>
</dbReference>
<feature type="binding site" evidence="11">
    <location>
        <position position="65"/>
    </location>
    <ligand>
        <name>Mn(2+)</name>
        <dbReference type="ChEBI" id="CHEBI:29035"/>
        <label>1</label>
    </ligand>
</feature>
<keyword evidence="3 11" id="KW-0479">Metal-binding</keyword>
<keyword evidence="12" id="KW-0175">Coiled coil</keyword>
<keyword evidence="2" id="KW-0436">Ligase</keyword>
<keyword evidence="14" id="KW-1185">Reference proteome</keyword>
<dbReference type="Gene3D" id="3.90.1860.10">
    <property type="entry name" value="tRNA-splicing ligase RtcB"/>
    <property type="match status" value="1"/>
</dbReference>
<evidence type="ECO:0000313" key="13">
    <source>
        <dbReference type="EMBL" id="ACZ08239.1"/>
    </source>
</evidence>
<evidence type="ECO:0000256" key="2">
    <source>
        <dbReference type="ARBA" id="ARBA00022598"/>
    </source>
</evidence>
<reference evidence="13 14" key="2">
    <citation type="journal article" date="2010" name="Stand. Genomic Sci.">
        <title>Complete genome sequence of Sebaldella termitidis type strain (NCTC 11300).</title>
        <authorList>
            <person name="Harmon-Smith M."/>
            <person name="Celia L."/>
            <person name="Chertkov O."/>
            <person name="Lapidus A."/>
            <person name="Copeland A."/>
            <person name="Glavina Del Rio T."/>
            <person name="Nolan M."/>
            <person name="Lucas S."/>
            <person name="Tice H."/>
            <person name="Cheng J.F."/>
            <person name="Han C."/>
            <person name="Detter J.C."/>
            <person name="Bruce D."/>
            <person name="Goodwin L."/>
            <person name="Pitluck S."/>
            <person name="Pati A."/>
            <person name="Liolios K."/>
            <person name="Ivanova N."/>
            <person name="Mavromatis K."/>
            <person name="Mikhailova N."/>
            <person name="Chen A."/>
            <person name="Palaniappan K."/>
            <person name="Land M."/>
            <person name="Hauser L."/>
            <person name="Chang Y.J."/>
            <person name="Jeffries C.D."/>
            <person name="Brettin T."/>
            <person name="Goker M."/>
            <person name="Beck B."/>
            <person name="Bristow J."/>
            <person name="Eisen J.A."/>
            <person name="Markowitz V."/>
            <person name="Hugenholtz P."/>
            <person name="Kyrpides N.C."/>
            <person name="Klenk H.P."/>
            <person name="Chen F."/>
        </authorList>
    </citation>
    <scope>NUCLEOTIDE SEQUENCE [LARGE SCALE GENOMIC DNA]</scope>
    <source>
        <strain evidence="14">ATCC 33386 / NCTC 11300</strain>
    </source>
</reference>
<accession>D1AHK5</accession>
<dbReference type="AlphaFoldDB" id="D1AHK5"/>
<dbReference type="STRING" id="526218.Sterm_1375"/>
<dbReference type="eggNOG" id="COG1690">
    <property type="taxonomic scope" value="Bacteria"/>
</dbReference>
<evidence type="ECO:0000256" key="11">
    <source>
        <dbReference type="PIRSR" id="PIRSR601233-3"/>
    </source>
</evidence>
<feature type="binding site" evidence="10">
    <location>
        <begin position="309"/>
        <end position="312"/>
    </location>
    <ligand>
        <name>GMP</name>
        <dbReference type="ChEBI" id="CHEBI:58115"/>
    </ligand>
</feature>
<dbReference type="Pfam" id="PF01139">
    <property type="entry name" value="RtcB"/>
    <property type="match status" value="1"/>
</dbReference>
<organism evidence="13 14">
    <name type="scientific">Sebaldella termitidis (strain ATCC 33386 / NCTC 11300)</name>
    <dbReference type="NCBI Taxonomy" id="526218"/>
    <lineage>
        <taxon>Bacteria</taxon>
        <taxon>Fusobacteriati</taxon>
        <taxon>Fusobacteriota</taxon>
        <taxon>Fusobacteriia</taxon>
        <taxon>Fusobacteriales</taxon>
        <taxon>Leptotrichiaceae</taxon>
        <taxon>Sebaldella</taxon>
    </lineage>
</organism>
<keyword evidence="5" id="KW-0692">RNA repair</keyword>